<evidence type="ECO:0000259" key="6">
    <source>
        <dbReference type="Pfam" id="PF02931"/>
    </source>
</evidence>
<dbReference type="PANTHER" id="PTHR18945">
    <property type="entry name" value="NEUROTRANSMITTER GATED ION CHANNEL"/>
    <property type="match status" value="1"/>
</dbReference>
<feature type="transmembrane region" description="Helical" evidence="5">
    <location>
        <begin position="259"/>
        <end position="278"/>
    </location>
</feature>
<dbReference type="CDD" id="cd18989">
    <property type="entry name" value="LGIC_ECD_cation"/>
    <property type="match status" value="1"/>
</dbReference>
<evidence type="ECO:0000256" key="4">
    <source>
        <dbReference type="ARBA" id="ARBA00023136"/>
    </source>
</evidence>
<dbReference type="CDD" id="cd19051">
    <property type="entry name" value="LGIC_TM_cation"/>
    <property type="match status" value="1"/>
</dbReference>
<proteinExistence type="inferred from homology"/>
<keyword evidence="5" id="KW-0732">Signal</keyword>
<evidence type="ECO:0000256" key="2">
    <source>
        <dbReference type="ARBA" id="ARBA00022692"/>
    </source>
</evidence>
<feature type="transmembrane region" description="Helical" evidence="5">
    <location>
        <begin position="229"/>
        <end position="252"/>
    </location>
</feature>
<feature type="chain" id="PRO_5039746337" evidence="5">
    <location>
        <begin position="19"/>
        <end position="403"/>
    </location>
</feature>
<dbReference type="EMBL" id="JAIWYP010000007">
    <property type="protein sequence ID" value="KAH3792734.1"/>
    <property type="molecule type" value="Genomic_DNA"/>
</dbReference>
<organism evidence="8 9">
    <name type="scientific">Dreissena polymorpha</name>
    <name type="common">Zebra mussel</name>
    <name type="synonym">Mytilus polymorpha</name>
    <dbReference type="NCBI Taxonomy" id="45954"/>
    <lineage>
        <taxon>Eukaryota</taxon>
        <taxon>Metazoa</taxon>
        <taxon>Spiralia</taxon>
        <taxon>Lophotrochozoa</taxon>
        <taxon>Mollusca</taxon>
        <taxon>Bivalvia</taxon>
        <taxon>Autobranchia</taxon>
        <taxon>Heteroconchia</taxon>
        <taxon>Euheterodonta</taxon>
        <taxon>Imparidentia</taxon>
        <taxon>Neoheterodontei</taxon>
        <taxon>Myida</taxon>
        <taxon>Dreissenoidea</taxon>
        <taxon>Dreissenidae</taxon>
        <taxon>Dreissena</taxon>
    </lineage>
</organism>
<dbReference type="GO" id="GO:0004888">
    <property type="term" value="F:transmembrane signaling receptor activity"/>
    <property type="evidence" value="ECO:0007669"/>
    <property type="project" value="InterPro"/>
</dbReference>
<dbReference type="InterPro" id="IPR036719">
    <property type="entry name" value="Neuro-gated_channel_TM_sf"/>
</dbReference>
<protein>
    <submittedName>
        <fullName evidence="8">Uncharacterized protein</fullName>
    </submittedName>
</protein>
<comment type="similarity">
    <text evidence="5">Belongs to the ligand-gated ion channel (TC 1.A.9) family.</text>
</comment>
<feature type="transmembrane region" description="Helical" evidence="5">
    <location>
        <begin position="290"/>
        <end position="312"/>
    </location>
</feature>
<keyword evidence="5" id="KW-0813">Transport</keyword>
<dbReference type="FunFam" id="2.70.170.10:FF:000028">
    <property type="entry name" value="AcetylCholine Receptor"/>
    <property type="match status" value="1"/>
</dbReference>
<dbReference type="InterPro" id="IPR006201">
    <property type="entry name" value="Neur_channel"/>
</dbReference>
<dbReference type="SUPFAM" id="SSF63712">
    <property type="entry name" value="Nicotinic receptor ligand binding domain-like"/>
    <property type="match status" value="1"/>
</dbReference>
<evidence type="ECO:0000313" key="9">
    <source>
        <dbReference type="Proteomes" id="UP000828390"/>
    </source>
</evidence>
<gene>
    <name evidence="8" type="ORF">DPMN_146233</name>
</gene>
<keyword evidence="9" id="KW-1185">Reference proteome</keyword>
<dbReference type="Gene3D" id="2.70.170.10">
    <property type="entry name" value="Neurotransmitter-gated ion-channel ligand-binding domain"/>
    <property type="match status" value="1"/>
</dbReference>
<evidence type="ECO:0000256" key="3">
    <source>
        <dbReference type="ARBA" id="ARBA00022989"/>
    </source>
</evidence>
<keyword evidence="3 5" id="KW-1133">Transmembrane helix</keyword>
<feature type="signal peptide" evidence="5">
    <location>
        <begin position="1"/>
        <end position="18"/>
    </location>
</feature>
<dbReference type="InterPro" id="IPR006202">
    <property type="entry name" value="Neur_chan_lig-bd"/>
</dbReference>
<evidence type="ECO:0000256" key="1">
    <source>
        <dbReference type="ARBA" id="ARBA00004141"/>
    </source>
</evidence>
<dbReference type="Proteomes" id="UP000828390">
    <property type="component" value="Unassembled WGS sequence"/>
</dbReference>
<feature type="domain" description="Neurotransmitter-gated ion-channel ligand-binding" evidence="6">
    <location>
        <begin position="27"/>
        <end position="226"/>
    </location>
</feature>
<keyword evidence="4 5" id="KW-0472">Membrane</keyword>
<keyword evidence="5" id="KW-0406">Ion transport</keyword>
<feature type="transmembrane region" description="Helical" evidence="5">
    <location>
        <begin position="380"/>
        <end position="400"/>
    </location>
</feature>
<reference evidence="8" key="2">
    <citation type="submission" date="2020-11" db="EMBL/GenBank/DDBJ databases">
        <authorList>
            <person name="McCartney M.A."/>
            <person name="Auch B."/>
            <person name="Kono T."/>
            <person name="Mallez S."/>
            <person name="Becker A."/>
            <person name="Gohl D.M."/>
            <person name="Silverstein K.A.T."/>
            <person name="Koren S."/>
            <person name="Bechman K.B."/>
            <person name="Herman A."/>
            <person name="Abrahante J.E."/>
            <person name="Garbe J."/>
        </authorList>
    </citation>
    <scope>NUCLEOTIDE SEQUENCE</scope>
    <source>
        <strain evidence="8">Duluth1</strain>
        <tissue evidence="8">Whole animal</tissue>
    </source>
</reference>
<keyword evidence="2 5" id="KW-0812">Transmembrane</keyword>
<dbReference type="Pfam" id="PF02931">
    <property type="entry name" value="Neur_chan_LBD"/>
    <property type="match status" value="1"/>
</dbReference>
<dbReference type="PRINTS" id="PR00252">
    <property type="entry name" value="NRIONCHANNEL"/>
</dbReference>
<feature type="domain" description="Neurotransmitter-gated ion-channel transmembrane" evidence="7">
    <location>
        <begin position="234"/>
        <end position="309"/>
    </location>
</feature>
<dbReference type="InterPro" id="IPR006029">
    <property type="entry name" value="Neurotrans-gated_channel_TM"/>
</dbReference>
<sequence>MKHVLIAIAFCTVINVGAQSGKDVNDVIKYLFQTNGYNKNIIPSTDQRQALTVIVDFVLNSISEFDAQNEMLSTSGYFVVRWTDEYLVWDVDQFNGTQEILLPQDEIWKPDLLLANSYKSFTGMGYPNLKVKVNSTGYVQWFPSQVLESTCSVNIRYFPFDKQTCVIKINAWSYSEDDIEFSIANDNIDLDDFTTNSQWDVLSTNARVLNTNDEPAVEFELHLKRRASFYVLNIIIPVLLLSLLSAFSFVLPADSGERAGYAVTIFLSLAVFLTIISSELPKNSKEVSYLSVYLLIMIVCNTVMLAIGLAQVRLVSRDEAMEPVGHNLRCLYRLYRKLKCSSAVAPKESLNVVDVIDKETEKRAQQECPSWPEVVSALDFLMFWLFIIITVLCTVVLYLICLL</sequence>
<dbReference type="Pfam" id="PF02932">
    <property type="entry name" value="Neur_chan_memb"/>
    <property type="match status" value="1"/>
</dbReference>
<dbReference type="InterPro" id="IPR036734">
    <property type="entry name" value="Neur_chan_lig-bd_sf"/>
</dbReference>
<evidence type="ECO:0000256" key="5">
    <source>
        <dbReference type="RuleBase" id="RU000687"/>
    </source>
</evidence>
<evidence type="ECO:0000259" key="7">
    <source>
        <dbReference type="Pfam" id="PF02932"/>
    </source>
</evidence>
<comment type="caution">
    <text evidence="8">The sequence shown here is derived from an EMBL/GenBank/DDBJ whole genome shotgun (WGS) entry which is preliminary data.</text>
</comment>
<evidence type="ECO:0000313" key="8">
    <source>
        <dbReference type="EMBL" id="KAH3792734.1"/>
    </source>
</evidence>
<dbReference type="InterPro" id="IPR038050">
    <property type="entry name" value="Neuro_actylchol_rec"/>
</dbReference>
<dbReference type="SUPFAM" id="SSF90112">
    <property type="entry name" value="Neurotransmitter-gated ion-channel transmembrane pore"/>
    <property type="match status" value="1"/>
</dbReference>
<accession>A0A9D4F7I6</accession>
<comment type="subcellular location">
    <subcellularLocation>
        <location evidence="1">Membrane</location>
        <topology evidence="1">Multi-pass membrane protein</topology>
    </subcellularLocation>
</comment>
<dbReference type="GO" id="GO:0005230">
    <property type="term" value="F:extracellular ligand-gated monoatomic ion channel activity"/>
    <property type="evidence" value="ECO:0007669"/>
    <property type="project" value="InterPro"/>
</dbReference>
<dbReference type="Gene3D" id="1.20.58.390">
    <property type="entry name" value="Neurotransmitter-gated ion-channel transmembrane domain"/>
    <property type="match status" value="1"/>
</dbReference>
<dbReference type="GO" id="GO:0016020">
    <property type="term" value="C:membrane"/>
    <property type="evidence" value="ECO:0007669"/>
    <property type="project" value="UniProtKB-SubCell"/>
</dbReference>
<dbReference type="PROSITE" id="PS00236">
    <property type="entry name" value="NEUROTR_ION_CHANNEL"/>
    <property type="match status" value="1"/>
</dbReference>
<keyword evidence="5" id="KW-0407">Ion channel</keyword>
<name>A0A9D4F7I6_DREPO</name>
<dbReference type="AlphaFoldDB" id="A0A9D4F7I6"/>
<dbReference type="InterPro" id="IPR018000">
    <property type="entry name" value="Neurotransmitter_ion_chnl_CS"/>
</dbReference>
<reference evidence="8" key="1">
    <citation type="journal article" date="2019" name="bioRxiv">
        <title>The Genome of the Zebra Mussel, Dreissena polymorpha: A Resource for Invasive Species Research.</title>
        <authorList>
            <person name="McCartney M.A."/>
            <person name="Auch B."/>
            <person name="Kono T."/>
            <person name="Mallez S."/>
            <person name="Zhang Y."/>
            <person name="Obille A."/>
            <person name="Becker A."/>
            <person name="Abrahante J.E."/>
            <person name="Garbe J."/>
            <person name="Badalamenti J.P."/>
            <person name="Herman A."/>
            <person name="Mangelson H."/>
            <person name="Liachko I."/>
            <person name="Sullivan S."/>
            <person name="Sone E.D."/>
            <person name="Koren S."/>
            <person name="Silverstein K.A.T."/>
            <person name="Beckman K.B."/>
            <person name="Gohl D.M."/>
        </authorList>
    </citation>
    <scope>NUCLEOTIDE SEQUENCE</scope>
    <source>
        <strain evidence="8">Duluth1</strain>
        <tissue evidence="8">Whole animal</tissue>
    </source>
</reference>